<protein>
    <submittedName>
        <fullName evidence="1">Acyl-CoA dehydrogenase</fullName>
    </submittedName>
</protein>
<reference evidence="1" key="1">
    <citation type="submission" date="2022-07" db="EMBL/GenBank/DDBJ databases">
        <title>Taxonomic analysis of Microcella humidisoli nov. sp., isolated from riverside soil.</title>
        <authorList>
            <person name="Molina K.M."/>
            <person name="Kim S.B."/>
        </authorList>
    </citation>
    <scope>NUCLEOTIDE SEQUENCE</scope>
    <source>
        <strain evidence="1">MMS21-STM10</strain>
    </source>
</reference>
<organism evidence="1 2">
    <name type="scientific">Microcella humidisoli</name>
    <dbReference type="NCBI Taxonomy" id="2963406"/>
    <lineage>
        <taxon>Bacteria</taxon>
        <taxon>Bacillati</taxon>
        <taxon>Actinomycetota</taxon>
        <taxon>Actinomycetes</taxon>
        <taxon>Micrococcales</taxon>
        <taxon>Microbacteriaceae</taxon>
        <taxon>Microcella</taxon>
    </lineage>
</organism>
<dbReference type="RefSeq" id="WP_255160739.1">
    <property type="nucleotide sequence ID" value="NZ_CP101497.1"/>
</dbReference>
<proteinExistence type="predicted"/>
<accession>A0ABY5FZQ5</accession>
<evidence type="ECO:0000313" key="1">
    <source>
        <dbReference type="EMBL" id="UTT63607.1"/>
    </source>
</evidence>
<dbReference type="SUPFAM" id="SSF56645">
    <property type="entry name" value="Acyl-CoA dehydrogenase NM domain-like"/>
    <property type="match status" value="1"/>
</dbReference>
<name>A0ABY5FZQ5_9MICO</name>
<gene>
    <name evidence="1" type="ORF">NNL39_05770</name>
</gene>
<dbReference type="Proteomes" id="UP001060039">
    <property type="component" value="Chromosome"/>
</dbReference>
<dbReference type="InterPro" id="IPR009100">
    <property type="entry name" value="AcylCoA_DH/oxidase_NM_dom_sf"/>
</dbReference>
<dbReference type="EMBL" id="CP101497">
    <property type="protein sequence ID" value="UTT63607.1"/>
    <property type="molecule type" value="Genomic_DNA"/>
</dbReference>
<evidence type="ECO:0000313" key="2">
    <source>
        <dbReference type="Proteomes" id="UP001060039"/>
    </source>
</evidence>
<sequence length="348" mass="36650">MPSLPDTALLAPVSLAPAMFDPGPLTAIVLRHAPQGVDESLRLARQLGETIPAVVPNLLDQWEALATLAAHDVGVARIVEPHLDALSMLRDARVKTHEGDAVTALTWGVFAAEGGDEPLTAIESSGTATLSGVKPWCSLASRLDAALVTAHVDGDDRRSLFAARLGPRVEIDDEVWVARGLAEIPSGPVRFTGVAAVRVGEPGWYLDRTEFWWGGVGVAACWFGGAIGIARALHAAAAAAPNPHLLAHLGAIDEVLQAARRALAEAAEITVLANADPRLTAKRVRATVARACDEVIDRAHRALGPAPLALDGAHAKRVADLQLYVRQHHAERDQASLGAALAEEPAPW</sequence>
<keyword evidence="2" id="KW-1185">Reference proteome</keyword>